<evidence type="ECO:0000256" key="3">
    <source>
        <dbReference type="ARBA" id="ARBA00023002"/>
    </source>
</evidence>
<protein>
    <submittedName>
        <fullName evidence="7">1-aminocyclopropane-1-carboxylate oxidase1</fullName>
    </submittedName>
</protein>
<evidence type="ECO:0000256" key="1">
    <source>
        <dbReference type="ARBA" id="ARBA00008056"/>
    </source>
</evidence>
<dbReference type="PANTHER" id="PTHR10209">
    <property type="entry name" value="OXIDOREDUCTASE, 2OG-FE II OXYGENASE FAMILY PROTEIN"/>
    <property type="match status" value="1"/>
</dbReference>
<keyword evidence="3 5" id="KW-0560">Oxidoreductase</keyword>
<dbReference type="PROSITE" id="PS51471">
    <property type="entry name" value="FE2OG_OXY"/>
    <property type="match status" value="1"/>
</dbReference>
<organism evidence="7">
    <name type="scientific">Sesamum latifolium</name>
    <dbReference type="NCBI Taxonomy" id="2727402"/>
    <lineage>
        <taxon>Eukaryota</taxon>
        <taxon>Viridiplantae</taxon>
        <taxon>Streptophyta</taxon>
        <taxon>Embryophyta</taxon>
        <taxon>Tracheophyta</taxon>
        <taxon>Spermatophyta</taxon>
        <taxon>Magnoliopsida</taxon>
        <taxon>eudicotyledons</taxon>
        <taxon>Gunneridae</taxon>
        <taxon>Pentapetalae</taxon>
        <taxon>asterids</taxon>
        <taxon>lamiids</taxon>
        <taxon>Lamiales</taxon>
        <taxon>Pedaliaceae</taxon>
        <taxon>Sesamum</taxon>
    </lineage>
</organism>
<accession>A0AAW2XSM1</accession>
<dbReference type="InterPro" id="IPR027443">
    <property type="entry name" value="IPNS-like_sf"/>
</dbReference>
<dbReference type="AlphaFoldDB" id="A0AAW2XSM1"/>
<dbReference type="GO" id="GO:0051213">
    <property type="term" value="F:dioxygenase activity"/>
    <property type="evidence" value="ECO:0007669"/>
    <property type="project" value="UniProtKB-ARBA"/>
</dbReference>
<dbReference type="EMBL" id="JACGWN010000003">
    <property type="protein sequence ID" value="KAL0457027.1"/>
    <property type="molecule type" value="Genomic_DNA"/>
</dbReference>
<keyword evidence="4 5" id="KW-0408">Iron</keyword>
<name>A0AAW2XSM1_9LAMI</name>
<dbReference type="PANTHER" id="PTHR10209:SF859">
    <property type="entry name" value="OS03G0690500 PROTEIN"/>
    <property type="match status" value="1"/>
</dbReference>
<reference evidence="7" key="2">
    <citation type="journal article" date="2024" name="Plant">
        <title>Genomic evolution and insights into agronomic trait innovations of Sesamum species.</title>
        <authorList>
            <person name="Miao H."/>
            <person name="Wang L."/>
            <person name="Qu L."/>
            <person name="Liu H."/>
            <person name="Sun Y."/>
            <person name="Le M."/>
            <person name="Wang Q."/>
            <person name="Wei S."/>
            <person name="Zheng Y."/>
            <person name="Lin W."/>
            <person name="Duan Y."/>
            <person name="Cao H."/>
            <person name="Xiong S."/>
            <person name="Wang X."/>
            <person name="Wei L."/>
            <person name="Li C."/>
            <person name="Ma Q."/>
            <person name="Ju M."/>
            <person name="Zhao R."/>
            <person name="Li G."/>
            <person name="Mu C."/>
            <person name="Tian Q."/>
            <person name="Mei H."/>
            <person name="Zhang T."/>
            <person name="Gao T."/>
            <person name="Zhang H."/>
        </authorList>
    </citation>
    <scope>NUCLEOTIDE SEQUENCE</scope>
    <source>
        <strain evidence="7">KEN1</strain>
    </source>
</reference>
<keyword evidence="2 5" id="KW-0479">Metal-binding</keyword>
<dbReference type="Gene3D" id="2.60.120.330">
    <property type="entry name" value="B-lactam Antibiotic, Isopenicillin N Synthase, Chain"/>
    <property type="match status" value="1"/>
</dbReference>
<evidence type="ECO:0000259" key="6">
    <source>
        <dbReference type="PROSITE" id="PS51471"/>
    </source>
</evidence>
<comment type="caution">
    <text evidence="7">The sequence shown here is derived from an EMBL/GenBank/DDBJ whole genome shotgun (WGS) entry which is preliminary data.</text>
</comment>
<proteinExistence type="inferred from homology"/>
<sequence length="206" mass="22731">MAPTPPQPHELPASCRDIQIEYSRHVMSLGVRLFGLLSEALGLETSRLTDMDCANGLTFLGHYYPSCPQPELTLGASKHTDDSFLTVLLQDHIGGLQIFAENQWIDVPPVPGALVINIGDLLQLISNDKFKSVEHRVVANREGPRVSVACFFSTSLMPSSKLYGPIQDLLSEDNAPKYRETTVQEYVSYSYGKGLDGVSPLLHFKI</sequence>
<dbReference type="InterPro" id="IPR044861">
    <property type="entry name" value="IPNS-like_FE2OG_OXY"/>
</dbReference>
<evidence type="ECO:0000256" key="5">
    <source>
        <dbReference type="RuleBase" id="RU003682"/>
    </source>
</evidence>
<comment type="similarity">
    <text evidence="1 5">Belongs to the iron/ascorbate-dependent oxidoreductase family.</text>
</comment>
<evidence type="ECO:0000256" key="2">
    <source>
        <dbReference type="ARBA" id="ARBA00022723"/>
    </source>
</evidence>
<gene>
    <name evidence="7" type="ORF">Slati_1041900</name>
</gene>
<dbReference type="FunFam" id="2.60.120.330:FF:000080">
    <property type="entry name" value="Uncharacterized protein"/>
    <property type="match status" value="1"/>
</dbReference>
<dbReference type="InterPro" id="IPR005123">
    <property type="entry name" value="Oxoglu/Fe-dep_dioxygenase_dom"/>
</dbReference>
<reference evidence="7" key="1">
    <citation type="submission" date="2020-06" db="EMBL/GenBank/DDBJ databases">
        <authorList>
            <person name="Li T."/>
            <person name="Hu X."/>
            <person name="Zhang T."/>
            <person name="Song X."/>
            <person name="Zhang H."/>
            <person name="Dai N."/>
            <person name="Sheng W."/>
            <person name="Hou X."/>
            <person name="Wei L."/>
        </authorList>
    </citation>
    <scope>NUCLEOTIDE SEQUENCE</scope>
    <source>
        <strain evidence="7">KEN1</strain>
        <tissue evidence="7">Leaf</tissue>
    </source>
</reference>
<dbReference type="SUPFAM" id="SSF51197">
    <property type="entry name" value="Clavaminate synthase-like"/>
    <property type="match status" value="1"/>
</dbReference>
<dbReference type="GO" id="GO:0046872">
    <property type="term" value="F:metal ion binding"/>
    <property type="evidence" value="ECO:0007669"/>
    <property type="project" value="UniProtKB-KW"/>
</dbReference>
<feature type="domain" description="Fe2OG dioxygenase" evidence="6">
    <location>
        <begin position="53"/>
        <end position="155"/>
    </location>
</feature>
<dbReference type="Pfam" id="PF03171">
    <property type="entry name" value="2OG-FeII_Oxy"/>
    <property type="match status" value="1"/>
</dbReference>
<evidence type="ECO:0000313" key="7">
    <source>
        <dbReference type="EMBL" id="KAL0457027.1"/>
    </source>
</evidence>
<evidence type="ECO:0000256" key="4">
    <source>
        <dbReference type="ARBA" id="ARBA00023004"/>
    </source>
</evidence>